<dbReference type="AlphaFoldDB" id="A0A426ZTR5"/>
<feature type="region of interest" description="Disordered" evidence="1">
    <location>
        <begin position="152"/>
        <end position="227"/>
    </location>
</feature>
<protein>
    <submittedName>
        <fullName evidence="2">Uncharacterized protein</fullName>
    </submittedName>
</protein>
<reference evidence="2 3" key="1">
    <citation type="journal article" date="2014" name="Agronomy (Basel)">
        <title>A Draft Genome Sequence for Ensete ventricosum, the Drought-Tolerant Tree Against Hunger.</title>
        <authorList>
            <person name="Harrison J."/>
            <person name="Moore K.A."/>
            <person name="Paszkiewicz K."/>
            <person name="Jones T."/>
            <person name="Grant M."/>
            <person name="Ambacheew D."/>
            <person name="Muzemil S."/>
            <person name="Studholme D.J."/>
        </authorList>
    </citation>
    <scope>NUCLEOTIDE SEQUENCE [LARGE SCALE GENOMIC DNA]</scope>
</reference>
<organism evidence="2 3">
    <name type="scientific">Ensete ventricosum</name>
    <name type="common">Abyssinian banana</name>
    <name type="synonym">Musa ensete</name>
    <dbReference type="NCBI Taxonomy" id="4639"/>
    <lineage>
        <taxon>Eukaryota</taxon>
        <taxon>Viridiplantae</taxon>
        <taxon>Streptophyta</taxon>
        <taxon>Embryophyta</taxon>
        <taxon>Tracheophyta</taxon>
        <taxon>Spermatophyta</taxon>
        <taxon>Magnoliopsida</taxon>
        <taxon>Liliopsida</taxon>
        <taxon>Zingiberales</taxon>
        <taxon>Musaceae</taxon>
        <taxon>Ensete</taxon>
    </lineage>
</organism>
<gene>
    <name evidence="2" type="ORF">B296_00003676</name>
</gene>
<dbReference type="EMBL" id="AMZH03005049">
    <property type="protein sequence ID" value="RRT67419.1"/>
    <property type="molecule type" value="Genomic_DNA"/>
</dbReference>
<comment type="caution">
    <text evidence="2">The sequence shown here is derived from an EMBL/GenBank/DDBJ whole genome shotgun (WGS) entry which is preliminary data.</text>
</comment>
<evidence type="ECO:0000313" key="2">
    <source>
        <dbReference type="EMBL" id="RRT67419.1"/>
    </source>
</evidence>
<feature type="compositionally biased region" description="Basic and acidic residues" evidence="1">
    <location>
        <begin position="152"/>
        <end position="164"/>
    </location>
</feature>
<dbReference type="Proteomes" id="UP000287651">
    <property type="component" value="Unassembled WGS sequence"/>
</dbReference>
<name>A0A426ZTR5_ENSVE</name>
<evidence type="ECO:0000313" key="3">
    <source>
        <dbReference type="Proteomes" id="UP000287651"/>
    </source>
</evidence>
<evidence type="ECO:0000256" key="1">
    <source>
        <dbReference type="SAM" id="MobiDB-lite"/>
    </source>
</evidence>
<accession>A0A426ZTR5</accession>
<proteinExistence type="predicted"/>
<sequence length="227" mass="24686">MCASVSTLILAGKSWYPVGRIALWVWLGCRSFYTVHQRSFVPDTFNALVVYHTAIRLHVILGPGSVVHVALTAVAMGRPYLHHVDRTSTEYAMPVLGRLSCVRLAVHVLGRLYLVSNCTKVRGRGDQSKSFSRLLVKPLRIRQLRNWIGREDSSRTGLAEHDSSRTGLAEQGSSGTGLAEQGSSKTGLAERGGSRAGLAEQDSSRVGMVEQGSSDTGLVKRTAREPD</sequence>